<dbReference type="Proteomes" id="UP000887565">
    <property type="component" value="Unplaced"/>
</dbReference>
<evidence type="ECO:0000313" key="1">
    <source>
        <dbReference type="Proteomes" id="UP000887565"/>
    </source>
</evidence>
<accession>A0A915IGY0</accession>
<dbReference type="AlphaFoldDB" id="A0A915IGY0"/>
<name>A0A915IGY0_ROMCU</name>
<dbReference type="WBParaSite" id="nRc.2.0.1.t13064-RA">
    <property type="protein sequence ID" value="nRc.2.0.1.t13064-RA"/>
    <property type="gene ID" value="nRc.2.0.1.g13064"/>
</dbReference>
<organism evidence="1 2">
    <name type="scientific">Romanomermis culicivorax</name>
    <name type="common">Nematode worm</name>
    <dbReference type="NCBI Taxonomy" id="13658"/>
    <lineage>
        <taxon>Eukaryota</taxon>
        <taxon>Metazoa</taxon>
        <taxon>Ecdysozoa</taxon>
        <taxon>Nematoda</taxon>
        <taxon>Enoplea</taxon>
        <taxon>Dorylaimia</taxon>
        <taxon>Mermithida</taxon>
        <taxon>Mermithoidea</taxon>
        <taxon>Mermithidae</taxon>
        <taxon>Romanomermis</taxon>
    </lineage>
</organism>
<reference evidence="2" key="1">
    <citation type="submission" date="2022-11" db="UniProtKB">
        <authorList>
            <consortium name="WormBaseParasite"/>
        </authorList>
    </citation>
    <scope>IDENTIFICATION</scope>
</reference>
<proteinExistence type="predicted"/>
<protein>
    <submittedName>
        <fullName evidence="2">Uncharacterized protein</fullName>
    </submittedName>
</protein>
<sequence>MDDPLRCLRCVPCGLRRQTLANVEISKFPDDRPALLTSFYAASVLFVACVAPDFSRNMSDPTISHMEIKLFEK</sequence>
<evidence type="ECO:0000313" key="2">
    <source>
        <dbReference type="WBParaSite" id="nRc.2.0.1.t13064-RA"/>
    </source>
</evidence>
<keyword evidence="1" id="KW-1185">Reference proteome</keyword>